<reference evidence="2 3" key="1">
    <citation type="submission" date="2019-07" db="EMBL/GenBank/DDBJ databases">
        <title>New species of Amycolatopsis and Streptomyces.</title>
        <authorList>
            <person name="Duangmal K."/>
            <person name="Teo W.F.A."/>
            <person name="Lipun K."/>
        </authorList>
    </citation>
    <scope>NUCLEOTIDE SEQUENCE [LARGE SCALE GENOMIC DNA]</scope>
    <source>
        <strain evidence="2 3">JCM 30562</strain>
    </source>
</reference>
<feature type="region of interest" description="Disordered" evidence="1">
    <location>
        <begin position="217"/>
        <end position="238"/>
    </location>
</feature>
<feature type="compositionally biased region" description="Basic and acidic residues" evidence="1">
    <location>
        <begin position="229"/>
        <end position="238"/>
    </location>
</feature>
<evidence type="ECO:0000313" key="3">
    <source>
        <dbReference type="Proteomes" id="UP000318578"/>
    </source>
</evidence>
<feature type="region of interest" description="Disordered" evidence="1">
    <location>
        <begin position="1"/>
        <end position="24"/>
    </location>
</feature>
<feature type="compositionally biased region" description="Low complexity" evidence="1">
    <location>
        <begin position="217"/>
        <end position="228"/>
    </location>
</feature>
<comment type="caution">
    <text evidence="2">The sequence shown here is derived from an EMBL/GenBank/DDBJ whole genome shotgun (WGS) entry which is preliminary data.</text>
</comment>
<dbReference type="AlphaFoldDB" id="A0A557ZXN2"/>
<accession>A0A557ZXN2</accession>
<dbReference type="OrthoDB" id="9820479at2"/>
<name>A0A557ZXN2_9PSEU</name>
<feature type="compositionally biased region" description="Low complexity" evidence="1">
    <location>
        <begin position="1"/>
        <end position="11"/>
    </location>
</feature>
<organism evidence="2 3">
    <name type="scientific">Amycolatopsis acidiphila</name>
    <dbReference type="NCBI Taxonomy" id="715473"/>
    <lineage>
        <taxon>Bacteria</taxon>
        <taxon>Bacillati</taxon>
        <taxon>Actinomycetota</taxon>
        <taxon>Actinomycetes</taxon>
        <taxon>Pseudonocardiales</taxon>
        <taxon>Pseudonocardiaceae</taxon>
        <taxon>Amycolatopsis</taxon>
    </lineage>
</organism>
<evidence type="ECO:0000313" key="2">
    <source>
        <dbReference type="EMBL" id="TVT16783.1"/>
    </source>
</evidence>
<gene>
    <name evidence="2" type="ORF">FNH06_34105</name>
</gene>
<dbReference type="RefSeq" id="WP_101436278.1">
    <property type="nucleotide sequence ID" value="NZ_BNAX01000012.1"/>
</dbReference>
<evidence type="ECO:0000256" key="1">
    <source>
        <dbReference type="SAM" id="MobiDB-lite"/>
    </source>
</evidence>
<sequence length="238" mass="26623">MATKTTTTAPDTAHDTEPNAAPPRVTKYDRVALDAIHIAAALPGKWTVGRGRNPGEVADLLCLSTGIRIGLHPWDRRAWGYHLVPGDVPRRLWDVFVWPREHDEDAHPGFAVGTAPAEVATYIHEHLIPRYHQALARAETDKRERDQARARGHAARDELASQLFHELTSTFRREEPRRIAPVSVTYMEFSDVMRIELTLPVEEAIARAPALARALGARVDHTTAPPTADDTRVKERPR</sequence>
<protein>
    <submittedName>
        <fullName evidence="2">Uncharacterized protein</fullName>
    </submittedName>
</protein>
<proteinExistence type="predicted"/>
<keyword evidence="3" id="KW-1185">Reference proteome</keyword>
<dbReference type="Proteomes" id="UP000318578">
    <property type="component" value="Unassembled WGS sequence"/>
</dbReference>
<dbReference type="EMBL" id="VJZA01000097">
    <property type="protein sequence ID" value="TVT16783.1"/>
    <property type="molecule type" value="Genomic_DNA"/>
</dbReference>